<dbReference type="GO" id="GO:0016020">
    <property type="term" value="C:membrane"/>
    <property type="evidence" value="ECO:0007669"/>
    <property type="project" value="GOC"/>
</dbReference>
<keyword evidence="2" id="KW-0441">Lipid A biosynthesis</keyword>
<dbReference type="Pfam" id="PF13720">
    <property type="entry name" value="Acetyltransf_11"/>
    <property type="match status" value="1"/>
</dbReference>
<organism evidence="7 8">
    <name type="scientific">Leucobacter chromiisoli</name>
    <dbReference type="NCBI Taxonomy" id="2796471"/>
    <lineage>
        <taxon>Bacteria</taxon>
        <taxon>Bacillati</taxon>
        <taxon>Actinomycetota</taxon>
        <taxon>Actinomycetes</taxon>
        <taxon>Micrococcales</taxon>
        <taxon>Microbacteriaceae</taxon>
        <taxon>Leucobacter</taxon>
    </lineage>
</organism>
<dbReference type="GO" id="GO:0008780">
    <property type="term" value="F:acyl-[acyl-carrier-protein]-UDP-N-acetylglucosamine O-acyltransferase activity"/>
    <property type="evidence" value="ECO:0007669"/>
    <property type="project" value="InterPro"/>
</dbReference>
<dbReference type="PANTHER" id="PTHR43480">
    <property type="entry name" value="ACYL-[ACYL-CARRIER-PROTEIN]--UDP-N-ACETYLGLUCOSAMINE O-ACYLTRANSFERASE"/>
    <property type="match status" value="1"/>
</dbReference>
<protein>
    <submittedName>
        <fullName evidence="7">Acyl-ACP--UDP-N- acetylglucosamine O-acyltransferase</fullName>
    </submittedName>
</protein>
<dbReference type="GO" id="GO:0009245">
    <property type="term" value="P:lipid A biosynthetic process"/>
    <property type="evidence" value="ECO:0007669"/>
    <property type="project" value="UniProtKB-KW"/>
</dbReference>
<dbReference type="Gene3D" id="2.160.10.10">
    <property type="entry name" value="Hexapeptide repeat proteins"/>
    <property type="match status" value="1"/>
</dbReference>
<dbReference type="InterPro" id="IPR001451">
    <property type="entry name" value="Hexapep"/>
</dbReference>
<dbReference type="Pfam" id="PF14602">
    <property type="entry name" value="Hexapep_2"/>
    <property type="match status" value="1"/>
</dbReference>
<sequence length="245" mass="25334">MSESRISPHAFVGPGVELGERVSIGPGAVLLGPCVIEDDVYVGAGAQIGAPPEMTDHEQNAAWAGDLRHAGVRIRRGAVIREGAVIHQGSYRPTTVGAGSWVLNRAYLAHDVLLGEGSTLSAGVSIGGHCEIGARVNLGMNASVHQRTFVGAGCMVGMGTPLARDLPPYVKAFGSPARIHGVNAIGMQRHGVDAGQVAALRAAYASGDLLLEGAGAEWSGTLASDIAEWRRREHRRPATAVSGLG</sequence>
<dbReference type="EMBL" id="JAEHOH010000001">
    <property type="protein sequence ID" value="MBK0417674.1"/>
    <property type="molecule type" value="Genomic_DNA"/>
</dbReference>
<evidence type="ECO:0000259" key="6">
    <source>
        <dbReference type="Pfam" id="PF13720"/>
    </source>
</evidence>
<keyword evidence="5" id="KW-0012">Acyltransferase</keyword>
<dbReference type="RefSeq" id="WP_200112968.1">
    <property type="nucleotide sequence ID" value="NZ_JAEHOH010000001.1"/>
</dbReference>
<dbReference type="InterPro" id="IPR011004">
    <property type="entry name" value="Trimer_LpxA-like_sf"/>
</dbReference>
<evidence type="ECO:0000256" key="3">
    <source>
        <dbReference type="ARBA" id="ARBA00022679"/>
    </source>
</evidence>
<evidence type="ECO:0000313" key="8">
    <source>
        <dbReference type="Proteomes" id="UP000608530"/>
    </source>
</evidence>
<evidence type="ECO:0000256" key="2">
    <source>
        <dbReference type="ARBA" id="ARBA00022556"/>
    </source>
</evidence>
<dbReference type="AlphaFoldDB" id="A0A934Q3F8"/>
<evidence type="ECO:0000256" key="1">
    <source>
        <dbReference type="ARBA" id="ARBA00022516"/>
    </source>
</evidence>
<dbReference type="Proteomes" id="UP000608530">
    <property type="component" value="Unassembled WGS sequence"/>
</dbReference>
<proteinExistence type="predicted"/>
<keyword evidence="1" id="KW-0444">Lipid biosynthesis</keyword>
<dbReference type="Pfam" id="PF00132">
    <property type="entry name" value="Hexapep"/>
    <property type="match status" value="1"/>
</dbReference>
<accession>A0A934Q3F8</accession>
<dbReference type="InterPro" id="IPR010137">
    <property type="entry name" value="Lipid_A_LpxA"/>
</dbReference>
<keyword evidence="8" id="KW-1185">Reference proteome</keyword>
<evidence type="ECO:0000256" key="5">
    <source>
        <dbReference type="ARBA" id="ARBA00023315"/>
    </source>
</evidence>
<dbReference type="SUPFAM" id="SSF51161">
    <property type="entry name" value="Trimeric LpxA-like enzymes"/>
    <property type="match status" value="1"/>
</dbReference>
<comment type="caution">
    <text evidence="7">The sequence shown here is derived from an EMBL/GenBank/DDBJ whole genome shotgun (WGS) entry which is preliminary data.</text>
</comment>
<evidence type="ECO:0000256" key="4">
    <source>
        <dbReference type="ARBA" id="ARBA00023098"/>
    </source>
</evidence>
<keyword evidence="4" id="KW-0443">Lipid metabolism</keyword>
<evidence type="ECO:0000313" key="7">
    <source>
        <dbReference type="EMBL" id="MBK0417674.1"/>
    </source>
</evidence>
<gene>
    <name evidence="7" type="ORF">JD276_01305</name>
</gene>
<keyword evidence="3" id="KW-0808">Transferase</keyword>
<reference evidence="7" key="1">
    <citation type="submission" date="2020-12" db="EMBL/GenBank/DDBJ databases">
        <title>Leucobacter sp. CAS1, isolated from Chromium sludge.</title>
        <authorList>
            <person name="Xu Z."/>
        </authorList>
    </citation>
    <scope>NUCLEOTIDE SEQUENCE</scope>
    <source>
        <strain evidence="7">CSA1</strain>
    </source>
</reference>
<dbReference type="InterPro" id="IPR029098">
    <property type="entry name" value="Acetyltransf_C"/>
</dbReference>
<name>A0A934Q3F8_9MICO</name>
<dbReference type="PANTHER" id="PTHR43480:SF1">
    <property type="entry name" value="ACYL-[ACYL-CARRIER-PROTEIN]--UDP-N-ACETYLGLUCOSAMINE O-ACYLTRANSFERASE, MITOCHONDRIAL-RELATED"/>
    <property type="match status" value="1"/>
</dbReference>
<feature type="domain" description="UDP N-acetylglucosamine O-acyltransferase C-terminal" evidence="6">
    <location>
        <begin position="165"/>
        <end position="204"/>
    </location>
</feature>